<dbReference type="PROSITE" id="PS00221">
    <property type="entry name" value="MIP"/>
    <property type="match status" value="1"/>
</dbReference>
<comment type="caution">
    <text evidence="9">The sequence shown here is derived from an EMBL/GenBank/DDBJ whole genome shotgun (WGS) entry which is preliminary data.</text>
</comment>
<protein>
    <recommendedName>
        <fullName evidence="11">Aquaporin</fullName>
    </recommendedName>
</protein>
<evidence type="ECO:0000256" key="6">
    <source>
        <dbReference type="ARBA" id="ARBA00023136"/>
    </source>
</evidence>
<dbReference type="GO" id="GO:0005886">
    <property type="term" value="C:plasma membrane"/>
    <property type="evidence" value="ECO:0007669"/>
    <property type="project" value="TreeGrafter"/>
</dbReference>
<reference evidence="9" key="1">
    <citation type="submission" date="2021-11" db="EMBL/GenBank/DDBJ databases">
        <authorList>
            <person name="Herlambang A."/>
            <person name="Guo Y."/>
            <person name="Takashima Y."/>
            <person name="Nishizawa T."/>
        </authorList>
    </citation>
    <scope>NUCLEOTIDE SEQUENCE</scope>
    <source>
        <strain evidence="9">E1425</strain>
    </source>
</reference>
<evidence type="ECO:0000256" key="5">
    <source>
        <dbReference type="ARBA" id="ARBA00022989"/>
    </source>
</evidence>
<dbReference type="OrthoDB" id="3222at2759"/>
<organism evidence="9 10">
    <name type="scientific">Entomortierella parvispora</name>
    <dbReference type="NCBI Taxonomy" id="205924"/>
    <lineage>
        <taxon>Eukaryota</taxon>
        <taxon>Fungi</taxon>
        <taxon>Fungi incertae sedis</taxon>
        <taxon>Mucoromycota</taxon>
        <taxon>Mortierellomycotina</taxon>
        <taxon>Mortierellomycetes</taxon>
        <taxon>Mortierellales</taxon>
        <taxon>Mortierellaceae</taxon>
        <taxon>Entomortierella</taxon>
    </lineage>
</organism>
<dbReference type="Pfam" id="PF00230">
    <property type="entry name" value="MIP"/>
    <property type="match status" value="1"/>
</dbReference>
<evidence type="ECO:0000256" key="3">
    <source>
        <dbReference type="ARBA" id="ARBA00022448"/>
    </source>
</evidence>
<name>A0A9P3LV02_9FUNG</name>
<dbReference type="InterPro" id="IPR022357">
    <property type="entry name" value="MIP_CS"/>
</dbReference>
<feature type="transmembrane region" description="Helical" evidence="8">
    <location>
        <begin position="30"/>
        <end position="49"/>
    </location>
</feature>
<dbReference type="PRINTS" id="PR00783">
    <property type="entry name" value="MINTRINSICP"/>
</dbReference>
<evidence type="ECO:0000313" key="10">
    <source>
        <dbReference type="Proteomes" id="UP000827284"/>
    </source>
</evidence>
<keyword evidence="3 7" id="KW-0813">Transport</keyword>
<gene>
    <name evidence="9" type="ORF">EMPS_04031</name>
</gene>
<dbReference type="InterPro" id="IPR000425">
    <property type="entry name" value="MIP"/>
</dbReference>
<comment type="subcellular location">
    <subcellularLocation>
        <location evidence="1">Membrane</location>
        <topology evidence="1">Multi-pass membrane protein</topology>
    </subcellularLocation>
</comment>
<comment type="similarity">
    <text evidence="2 7">Belongs to the MIP/aquaporin (TC 1.A.8) family.</text>
</comment>
<accession>A0A9P3LV02</accession>
<dbReference type="SUPFAM" id="SSF81338">
    <property type="entry name" value="Aquaporin-like"/>
    <property type="match status" value="1"/>
</dbReference>
<keyword evidence="4 7" id="KW-0812">Transmembrane</keyword>
<evidence type="ECO:0000313" key="9">
    <source>
        <dbReference type="EMBL" id="GJJ71681.1"/>
    </source>
</evidence>
<evidence type="ECO:0000256" key="7">
    <source>
        <dbReference type="RuleBase" id="RU000477"/>
    </source>
</evidence>
<keyword evidence="6 8" id="KW-0472">Membrane</keyword>
<keyword evidence="5 8" id="KW-1133">Transmembrane helix</keyword>
<feature type="transmembrane region" description="Helical" evidence="8">
    <location>
        <begin position="152"/>
        <end position="169"/>
    </location>
</feature>
<feature type="transmembrane region" description="Helical" evidence="8">
    <location>
        <begin position="104"/>
        <end position="121"/>
    </location>
</feature>
<dbReference type="Proteomes" id="UP000827284">
    <property type="component" value="Unassembled WGS sequence"/>
</dbReference>
<reference evidence="9" key="2">
    <citation type="journal article" date="2022" name="Microbiol. Resour. Announc.">
        <title>Whole-Genome Sequence of Entomortierella parvispora E1425, a Mucoromycotan Fungus Associated with Burkholderiaceae-Related Endosymbiotic Bacteria.</title>
        <authorList>
            <person name="Herlambang A."/>
            <person name="Guo Y."/>
            <person name="Takashima Y."/>
            <person name="Narisawa K."/>
            <person name="Ohta H."/>
            <person name="Nishizawa T."/>
        </authorList>
    </citation>
    <scope>NUCLEOTIDE SEQUENCE</scope>
    <source>
        <strain evidence="9">E1425</strain>
    </source>
</reference>
<evidence type="ECO:0008006" key="11">
    <source>
        <dbReference type="Google" id="ProtNLM"/>
    </source>
</evidence>
<evidence type="ECO:0000256" key="8">
    <source>
        <dbReference type="SAM" id="Phobius"/>
    </source>
</evidence>
<dbReference type="Gene3D" id="1.20.1080.10">
    <property type="entry name" value="Glycerol uptake facilitator protein"/>
    <property type="match status" value="1"/>
</dbReference>
<evidence type="ECO:0000256" key="2">
    <source>
        <dbReference type="ARBA" id="ARBA00006175"/>
    </source>
</evidence>
<evidence type="ECO:0000256" key="4">
    <source>
        <dbReference type="ARBA" id="ARBA00022692"/>
    </source>
</evidence>
<proteinExistence type="inferred from homology"/>
<dbReference type="GO" id="GO:0015254">
    <property type="term" value="F:glycerol channel activity"/>
    <property type="evidence" value="ECO:0007669"/>
    <property type="project" value="TreeGrafter"/>
</dbReference>
<feature type="transmembrane region" description="Helical" evidence="8">
    <location>
        <begin position="55"/>
        <end position="74"/>
    </location>
</feature>
<dbReference type="PANTHER" id="PTHR43829">
    <property type="entry name" value="AQUAPORIN OR AQUAGLYCEROPORIN RELATED"/>
    <property type="match status" value="1"/>
</dbReference>
<dbReference type="InterPro" id="IPR023271">
    <property type="entry name" value="Aquaporin-like"/>
</dbReference>
<dbReference type="EMBL" id="BQFW01000005">
    <property type="protein sequence ID" value="GJJ71681.1"/>
    <property type="molecule type" value="Genomic_DNA"/>
</dbReference>
<feature type="transmembrane region" description="Helical" evidence="8">
    <location>
        <begin position="234"/>
        <end position="255"/>
    </location>
</feature>
<dbReference type="InterPro" id="IPR050363">
    <property type="entry name" value="MIP/Aquaporin"/>
</dbReference>
<feature type="transmembrane region" description="Helical" evidence="8">
    <location>
        <begin position="181"/>
        <end position="199"/>
    </location>
</feature>
<sequence length="279" mass="30252">MPTGIRNMWTGISTNWTGFRHKFRRPLAEFLGTAVLIAFGCGAVAQKVFSEDNTWFTVSLAWGLGLIAAIYVAGGVSGAHFNPAVTFTLAVFRGFPWAEVPIYMVSQFLGAFFGAFIVFLGNRPALQAAERSTTTGIFFTAPQTPDISTWDAFLFEVIATALLLIVILATSDKGNNPAGNLQPLIIGLTITLIGTSYGYQTGYALNPARDLGPRFFTAIAGWSFHVFVQQSHYFWVPIVAPFLGALIGACFYDVLIHTSEPTPLPPKMQAEVTLDAGRV</sequence>
<dbReference type="GO" id="GO:0015250">
    <property type="term" value="F:water channel activity"/>
    <property type="evidence" value="ECO:0007669"/>
    <property type="project" value="TreeGrafter"/>
</dbReference>
<dbReference type="NCBIfam" id="TIGR00861">
    <property type="entry name" value="MIP"/>
    <property type="match status" value="1"/>
</dbReference>
<dbReference type="CDD" id="cd00333">
    <property type="entry name" value="MIP"/>
    <property type="match status" value="1"/>
</dbReference>
<keyword evidence="10" id="KW-1185">Reference proteome</keyword>
<dbReference type="AlphaFoldDB" id="A0A9P3LV02"/>
<dbReference type="PANTHER" id="PTHR43829:SF9">
    <property type="entry name" value="AQUAPORIN-9"/>
    <property type="match status" value="1"/>
</dbReference>
<evidence type="ECO:0000256" key="1">
    <source>
        <dbReference type="ARBA" id="ARBA00004141"/>
    </source>
</evidence>